<dbReference type="InterPro" id="IPR049293">
    <property type="entry name" value="DUF6843"/>
</dbReference>
<reference evidence="4" key="1">
    <citation type="journal article" date="2019" name="Int. J. Syst. Evol. Microbiol.">
        <title>The Global Catalogue of Microorganisms (GCM) 10K type strain sequencing project: providing services to taxonomists for standard genome sequencing and annotation.</title>
        <authorList>
            <consortium name="The Broad Institute Genomics Platform"/>
            <consortium name="The Broad Institute Genome Sequencing Center for Infectious Disease"/>
            <person name="Wu L."/>
            <person name="Ma J."/>
        </authorList>
    </citation>
    <scope>NUCLEOTIDE SEQUENCE [LARGE SCALE GENOMIC DNA]</scope>
    <source>
        <strain evidence="4">JCM 16704</strain>
    </source>
</reference>
<evidence type="ECO:0000313" key="4">
    <source>
        <dbReference type="Proteomes" id="UP001500101"/>
    </source>
</evidence>
<feature type="transmembrane region" description="Helical" evidence="1">
    <location>
        <begin position="12"/>
        <end position="28"/>
    </location>
</feature>
<evidence type="ECO:0000256" key="1">
    <source>
        <dbReference type="SAM" id="Phobius"/>
    </source>
</evidence>
<proteinExistence type="predicted"/>
<feature type="transmembrane region" description="Helical" evidence="1">
    <location>
        <begin position="60"/>
        <end position="81"/>
    </location>
</feature>
<comment type="caution">
    <text evidence="3">The sequence shown here is derived from an EMBL/GenBank/DDBJ whole genome shotgun (WGS) entry which is preliminary data.</text>
</comment>
<feature type="transmembrane region" description="Helical" evidence="1">
    <location>
        <begin position="34"/>
        <end position="53"/>
    </location>
</feature>
<evidence type="ECO:0000259" key="2">
    <source>
        <dbReference type="Pfam" id="PF20862"/>
    </source>
</evidence>
<sequence length="234" mass="27135">MFDIHFIMNKKTAFYIGLSLIIVSFLLAVMSYYMLFFCIPAFIIGLLFLWFSSANTRNKMLLTFLPILLYFPFSIGFLYWYNYQPYTDVYLPKGFSGSVRLVYNEDCAAAVSINQKKRSIHIPSTGIFLCKDSLESGSSAYHFYIPDEKGEMHKLKLNGPFGDKDKNEKEVFFLGTSTFDADEENYRILQNKGFESIDFYVNPKGKAYSAERKYDKQIMKDLLNEVVSCRNTIK</sequence>
<evidence type="ECO:0000313" key="3">
    <source>
        <dbReference type="EMBL" id="GAA4140926.1"/>
    </source>
</evidence>
<name>A0ABP7YU12_9SPHI</name>
<gene>
    <name evidence="3" type="ORF">GCM10022216_20490</name>
</gene>
<feature type="domain" description="DUF6843" evidence="2">
    <location>
        <begin position="88"/>
        <end position="185"/>
    </location>
</feature>
<protein>
    <recommendedName>
        <fullName evidence="2">DUF6843 domain-containing protein</fullName>
    </recommendedName>
</protein>
<keyword evidence="1" id="KW-1133">Transmembrane helix</keyword>
<organism evidence="3 4">
    <name type="scientific">Sphingobacterium kyonggiense</name>
    <dbReference type="NCBI Taxonomy" id="714075"/>
    <lineage>
        <taxon>Bacteria</taxon>
        <taxon>Pseudomonadati</taxon>
        <taxon>Bacteroidota</taxon>
        <taxon>Sphingobacteriia</taxon>
        <taxon>Sphingobacteriales</taxon>
        <taxon>Sphingobacteriaceae</taxon>
        <taxon>Sphingobacterium</taxon>
    </lineage>
</organism>
<dbReference type="Proteomes" id="UP001500101">
    <property type="component" value="Unassembled WGS sequence"/>
</dbReference>
<keyword evidence="4" id="KW-1185">Reference proteome</keyword>
<keyword evidence="1" id="KW-0472">Membrane</keyword>
<dbReference type="EMBL" id="BAAAZI010000008">
    <property type="protein sequence ID" value="GAA4140926.1"/>
    <property type="molecule type" value="Genomic_DNA"/>
</dbReference>
<accession>A0ABP7YU12</accession>
<keyword evidence="1" id="KW-0812">Transmembrane</keyword>
<dbReference type="Pfam" id="PF20862">
    <property type="entry name" value="DUF6843"/>
    <property type="match status" value="1"/>
</dbReference>